<feature type="compositionally biased region" description="Basic and acidic residues" evidence="6">
    <location>
        <begin position="29"/>
        <end position="68"/>
    </location>
</feature>
<feature type="region of interest" description="Disordered" evidence="6">
    <location>
        <begin position="28"/>
        <end position="114"/>
    </location>
</feature>
<dbReference type="InterPro" id="IPR013763">
    <property type="entry name" value="Cyclin-like_dom"/>
</dbReference>
<feature type="compositionally biased region" description="Basic and acidic residues" evidence="6">
    <location>
        <begin position="88"/>
        <end position="114"/>
    </location>
</feature>
<dbReference type="InterPro" id="IPR046965">
    <property type="entry name" value="Cyclin_A/B-like"/>
</dbReference>
<evidence type="ECO:0000256" key="6">
    <source>
        <dbReference type="SAM" id="MobiDB-lite"/>
    </source>
</evidence>
<dbReference type="SMART" id="SM00385">
    <property type="entry name" value="CYCLIN"/>
    <property type="match status" value="2"/>
</dbReference>
<evidence type="ECO:0000313" key="10">
    <source>
        <dbReference type="Proteomes" id="UP000193920"/>
    </source>
</evidence>
<evidence type="ECO:0000256" key="1">
    <source>
        <dbReference type="ARBA" id="ARBA00006955"/>
    </source>
</evidence>
<feature type="domain" description="Cyclin-like" evidence="7">
    <location>
        <begin position="208"/>
        <end position="292"/>
    </location>
</feature>
<evidence type="ECO:0000256" key="3">
    <source>
        <dbReference type="ARBA" id="ARBA00023127"/>
    </source>
</evidence>
<evidence type="ECO:0000259" key="8">
    <source>
        <dbReference type="SMART" id="SM01332"/>
    </source>
</evidence>
<evidence type="ECO:0000256" key="4">
    <source>
        <dbReference type="ARBA" id="ARBA00023306"/>
    </source>
</evidence>
<name>A0A1Y2CT22_9FUNG</name>
<evidence type="ECO:0000256" key="5">
    <source>
        <dbReference type="RuleBase" id="RU000383"/>
    </source>
</evidence>
<organism evidence="9 10">
    <name type="scientific">Neocallimastix californiae</name>
    <dbReference type="NCBI Taxonomy" id="1754190"/>
    <lineage>
        <taxon>Eukaryota</taxon>
        <taxon>Fungi</taxon>
        <taxon>Fungi incertae sedis</taxon>
        <taxon>Chytridiomycota</taxon>
        <taxon>Chytridiomycota incertae sedis</taxon>
        <taxon>Neocallimastigomycetes</taxon>
        <taxon>Neocallimastigales</taxon>
        <taxon>Neocallimastigaceae</taxon>
        <taxon>Neocallimastix</taxon>
    </lineage>
</organism>
<dbReference type="PIRSF" id="PIRSF001771">
    <property type="entry name" value="Cyclin_A_B_D_E"/>
    <property type="match status" value="1"/>
</dbReference>
<dbReference type="STRING" id="1754190.A0A1Y2CT22"/>
<comment type="caution">
    <text evidence="9">The sequence shown here is derived from an EMBL/GenBank/DDBJ whole genome shotgun (WGS) entry which is preliminary data.</text>
</comment>
<dbReference type="Pfam" id="PF02984">
    <property type="entry name" value="Cyclin_C"/>
    <property type="match status" value="1"/>
</dbReference>
<keyword evidence="2" id="KW-0132">Cell division</keyword>
<dbReference type="AlphaFoldDB" id="A0A1Y2CT22"/>
<accession>A0A1Y2CT22</accession>
<dbReference type="SUPFAM" id="SSF47954">
    <property type="entry name" value="Cyclin-like"/>
    <property type="match status" value="2"/>
</dbReference>
<dbReference type="InterPro" id="IPR006671">
    <property type="entry name" value="Cyclin_N"/>
</dbReference>
<dbReference type="EMBL" id="MCOG01000098">
    <property type="protein sequence ID" value="ORY50142.1"/>
    <property type="molecule type" value="Genomic_DNA"/>
</dbReference>
<dbReference type="GO" id="GO:0016538">
    <property type="term" value="F:cyclin-dependent protein serine/threonine kinase regulator activity"/>
    <property type="evidence" value="ECO:0007669"/>
    <property type="project" value="InterPro"/>
</dbReference>
<feature type="domain" description="Cyclin C-terminal" evidence="8">
    <location>
        <begin position="301"/>
        <end position="417"/>
    </location>
</feature>
<reference evidence="9 10" key="1">
    <citation type="submission" date="2016-08" db="EMBL/GenBank/DDBJ databases">
        <title>A Parts List for Fungal Cellulosomes Revealed by Comparative Genomics.</title>
        <authorList>
            <consortium name="DOE Joint Genome Institute"/>
            <person name="Haitjema C.H."/>
            <person name="Gilmore S.P."/>
            <person name="Henske J.K."/>
            <person name="Solomon K.V."/>
            <person name="De Groot R."/>
            <person name="Kuo A."/>
            <person name="Mondo S.J."/>
            <person name="Salamov A.A."/>
            <person name="Labutti K."/>
            <person name="Zhao Z."/>
            <person name="Chiniquy J."/>
            <person name="Barry K."/>
            <person name="Brewer H.M."/>
            <person name="Purvine S.O."/>
            <person name="Wright A.T."/>
            <person name="Boxma B."/>
            <person name="Van Alen T."/>
            <person name="Hackstein J.H."/>
            <person name="Baker S.E."/>
            <person name="Grigoriev I.V."/>
            <person name="O'Malley M.A."/>
        </authorList>
    </citation>
    <scope>NUCLEOTIDE SEQUENCE [LARGE SCALE GENOMIC DNA]</scope>
    <source>
        <strain evidence="9 10">G1</strain>
    </source>
</reference>
<protein>
    <submittedName>
        <fullName evidence="9">A/B/D/E cyclin</fullName>
    </submittedName>
</protein>
<dbReference type="GO" id="GO:0044772">
    <property type="term" value="P:mitotic cell cycle phase transition"/>
    <property type="evidence" value="ECO:0007669"/>
    <property type="project" value="InterPro"/>
</dbReference>
<dbReference type="PROSITE" id="PS00292">
    <property type="entry name" value="CYCLINS"/>
    <property type="match status" value="1"/>
</dbReference>
<dbReference type="InterPro" id="IPR039361">
    <property type="entry name" value="Cyclin"/>
</dbReference>
<keyword evidence="10" id="KW-1185">Reference proteome</keyword>
<proteinExistence type="inferred from homology"/>
<dbReference type="InterPro" id="IPR048258">
    <property type="entry name" value="Cyclins_cyclin-box"/>
</dbReference>
<evidence type="ECO:0000259" key="7">
    <source>
        <dbReference type="SMART" id="SM00385"/>
    </source>
</evidence>
<dbReference type="CDD" id="cd20512">
    <property type="entry name" value="CYCLIN_CLBs_yeast_rpt2"/>
    <property type="match status" value="1"/>
</dbReference>
<dbReference type="OrthoDB" id="5590282at2759"/>
<evidence type="ECO:0000256" key="2">
    <source>
        <dbReference type="ARBA" id="ARBA00022618"/>
    </source>
</evidence>
<dbReference type="Proteomes" id="UP000193920">
    <property type="component" value="Unassembled WGS sequence"/>
</dbReference>
<keyword evidence="3 5" id="KW-0195">Cyclin</keyword>
<dbReference type="PANTHER" id="PTHR10177">
    <property type="entry name" value="CYCLINS"/>
    <property type="match status" value="1"/>
</dbReference>
<dbReference type="GO" id="GO:0051301">
    <property type="term" value="P:cell division"/>
    <property type="evidence" value="ECO:0007669"/>
    <property type="project" value="UniProtKB-KW"/>
</dbReference>
<dbReference type="SMART" id="SM01332">
    <property type="entry name" value="Cyclin_C"/>
    <property type="match status" value="1"/>
</dbReference>
<keyword evidence="4" id="KW-0131">Cell cycle</keyword>
<comment type="similarity">
    <text evidence="1">Belongs to the cyclin family. Cyclin AB subfamily.</text>
</comment>
<gene>
    <name evidence="9" type="ORF">LY90DRAFT_414586</name>
</gene>
<dbReference type="Pfam" id="PF00134">
    <property type="entry name" value="Cyclin_N"/>
    <property type="match status" value="1"/>
</dbReference>
<evidence type="ECO:0000313" key="9">
    <source>
        <dbReference type="EMBL" id="ORY50142.1"/>
    </source>
</evidence>
<dbReference type="InterPro" id="IPR036915">
    <property type="entry name" value="Cyclin-like_sf"/>
</dbReference>
<dbReference type="Gene3D" id="1.10.472.10">
    <property type="entry name" value="Cyclin-like"/>
    <property type="match status" value="2"/>
</dbReference>
<dbReference type="InterPro" id="IPR004367">
    <property type="entry name" value="Cyclin_C-dom"/>
</dbReference>
<feature type="domain" description="Cyclin-like" evidence="7">
    <location>
        <begin position="305"/>
        <end position="386"/>
    </location>
</feature>
<sequence length="432" mass="50952">MVRIKKIRLGRSKDDIENKNVNKIKVSVKQKEIQSKEQIKDNNHNKEVDALNKRKVSDTSSNDTKDDSLAEITTCINKATIKSSQETDENKGIENEKNKSNKQDNKKDNEIESEIKKNEKKKSIFEEEIEKSKNVKDSENEKEIENIKKQDWEDLDAEDEFDPIMVSEYVNDIFEYLREKELSTRPDPDYIKNMNPELTWKMRTSLIDWIIQLHYAFKFCLETLYLTINIIDRFLSVREVSSTYLPLVGIASLFIAAKYEEIIVPTVEQILKAANNCNTPEEVFIVERCILKELEFDLNFPSPLNFLRRISKADEYEMFARTLSKFFMELSLMNNKFLHYLPSQITAASMYLSRIMLDRPEWTPNLRHYSGYHENELKECVSLLIQQLRMQPKNWNRSVLDKYALPKFGKVSLFARQWLKRNNEKAEDLIIN</sequence>
<dbReference type="FunFam" id="1.10.472.10:FF:000005">
    <property type="entry name" value="G2/mitotic-specific cyclin B"/>
    <property type="match status" value="1"/>
</dbReference>
<feature type="compositionally biased region" description="Polar residues" evidence="6">
    <location>
        <begin position="74"/>
        <end position="84"/>
    </location>
</feature>